<proteinExistence type="predicted"/>
<feature type="non-terminal residue" evidence="2">
    <location>
        <position position="1"/>
    </location>
</feature>
<dbReference type="Proteomes" id="UP000799767">
    <property type="component" value="Unassembled WGS sequence"/>
</dbReference>
<name>A0A6A6PTZ1_9PEZI</name>
<dbReference type="RefSeq" id="XP_033589257.1">
    <property type="nucleotide sequence ID" value="XM_033730226.1"/>
</dbReference>
<protein>
    <recommendedName>
        <fullName evidence="4">Pentatricopeptide repeat domain-containing protein</fullName>
    </recommendedName>
</protein>
<feature type="region of interest" description="Disordered" evidence="1">
    <location>
        <begin position="556"/>
        <end position="581"/>
    </location>
</feature>
<evidence type="ECO:0000313" key="2">
    <source>
        <dbReference type="EMBL" id="KAF2482687.1"/>
    </source>
</evidence>
<evidence type="ECO:0000313" key="3">
    <source>
        <dbReference type="Proteomes" id="UP000799767"/>
    </source>
</evidence>
<feature type="compositionally biased region" description="Polar residues" evidence="1">
    <location>
        <begin position="211"/>
        <end position="228"/>
    </location>
</feature>
<feature type="region of interest" description="Disordered" evidence="1">
    <location>
        <begin position="208"/>
        <end position="229"/>
    </location>
</feature>
<accession>A0A6A6PTZ1</accession>
<reference evidence="2" key="1">
    <citation type="journal article" date="2020" name="Stud. Mycol.">
        <title>101 Dothideomycetes genomes: a test case for predicting lifestyles and emergence of pathogens.</title>
        <authorList>
            <person name="Haridas S."/>
            <person name="Albert R."/>
            <person name="Binder M."/>
            <person name="Bloem J."/>
            <person name="Labutti K."/>
            <person name="Salamov A."/>
            <person name="Andreopoulos B."/>
            <person name="Baker S."/>
            <person name="Barry K."/>
            <person name="Bills G."/>
            <person name="Bluhm B."/>
            <person name="Cannon C."/>
            <person name="Castanera R."/>
            <person name="Culley D."/>
            <person name="Daum C."/>
            <person name="Ezra D."/>
            <person name="Gonzalez J."/>
            <person name="Henrissat B."/>
            <person name="Kuo A."/>
            <person name="Liang C."/>
            <person name="Lipzen A."/>
            <person name="Lutzoni F."/>
            <person name="Magnuson J."/>
            <person name="Mondo S."/>
            <person name="Nolan M."/>
            <person name="Ohm R."/>
            <person name="Pangilinan J."/>
            <person name="Park H.-J."/>
            <person name="Ramirez L."/>
            <person name="Alfaro M."/>
            <person name="Sun H."/>
            <person name="Tritt A."/>
            <person name="Yoshinaga Y."/>
            <person name="Zwiers L.-H."/>
            <person name="Turgeon B."/>
            <person name="Goodwin S."/>
            <person name="Spatafora J."/>
            <person name="Crous P."/>
            <person name="Grigoriev I."/>
        </authorList>
    </citation>
    <scope>NUCLEOTIDE SEQUENCE</scope>
    <source>
        <strain evidence="2">CBS 113389</strain>
    </source>
</reference>
<sequence length="710" mass="81416">WIRVLQREHQQQGHDAVAKVWRTMAAHRVQLPTSGLHATIAWTILLSPGSIEDEPQWNGLLVKIINYAKALRKNTGQTYPAIYQCVLTPFFRSPSTPSARVIVKWHKRLRRAGFQPPGSAVLTILDAALQSPLGNEALCALKTIYESSGQRDLYDQCILVALTNGDEAKALFLHQMCLAAGDAPSTEFFSSSGVQRLFDLDGDRSLPMVQSRRNSPSRTDKNAPSQPQVAWPKINREAMNVIMGDVHGIRPKEVSDHFCARLLATRMFSVDFILKGLYTLGVQTLRPLAVRELAVRVESSDEFRKKLDTLKSLGIRIGHEVYCQMVLKASVEQSIGLWQVLLTPDQDVEAYNNPSLQESALATALEKQEWSRAHTALVALSFHGPEAAFSAWNQFLKHHAQLQHGLPVTRIVADMQKLRIPMHSDVIHHIMRHVLRQRNPGRRQVKGHRQAHIHDDVLFVTRTLMESSEAGTPVHPEVWLELLKRFGMENRWDEVERFVHWLCNHYRLTDPEEQRRAPKGFRHYKRTLYHVLNTTTQQALLTWGFNWAVEQPVQDLEPRTRPPTATLLEDFGEPTRTSPKPTEDWARGLELLLRLRSRGVPVEIAAVRRAFRQRMWVLFGPAFSVLGRNNRARRLNRLSLVHYIRHANEVWPSLVDWIHPALLQPGANMKLLALKFFGVYRSVDLKRRTFVDVRRWLGQMSERQFTTEKR</sequence>
<dbReference type="AlphaFoldDB" id="A0A6A6PTZ1"/>
<dbReference type="GeneID" id="54471228"/>
<organism evidence="2 3">
    <name type="scientific">Neohortaea acidophila</name>
    <dbReference type="NCBI Taxonomy" id="245834"/>
    <lineage>
        <taxon>Eukaryota</taxon>
        <taxon>Fungi</taxon>
        <taxon>Dikarya</taxon>
        <taxon>Ascomycota</taxon>
        <taxon>Pezizomycotina</taxon>
        <taxon>Dothideomycetes</taxon>
        <taxon>Dothideomycetidae</taxon>
        <taxon>Mycosphaerellales</taxon>
        <taxon>Teratosphaeriaceae</taxon>
        <taxon>Neohortaea</taxon>
    </lineage>
</organism>
<evidence type="ECO:0008006" key="4">
    <source>
        <dbReference type="Google" id="ProtNLM"/>
    </source>
</evidence>
<keyword evidence="3" id="KW-1185">Reference proteome</keyword>
<gene>
    <name evidence="2" type="ORF">BDY17DRAFT_231831</name>
</gene>
<dbReference type="EMBL" id="MU001636">
    <property type="protein sequence ID" value="KAF2482687.1"/>
    <property type="molecule type" value="Genomic_DNA"/>
</dbReference>
<dbReference type="OrthoDB" id="5366531at2759"/>
<evidence type="ECO:0000256" key="1">
    <source>
        <dbReference type="SAM" id="MobiDB-lite"/>
    </source>
</evidence>
<feature type="non-terminal residue" evidence="2">
    <location>
        <position position="710"/>
    </location>
</feature>